<proteinExistence type="predicted"/>
<accession>A0ABS8M7U1</accession>
<organism evidence="1 2">
    <name type="scientific">Flavobacterium lipolyticum</name>
    <dbReference type="NCBI Taxonomy" id="2893754"/>
    <lineage>
        <taxon>Bacteria</taxon>
        <taxon>Pseudomonadati</taxon>
        <taxon>Bacteroidota</taxon>
        <taxon>Flavobacteriia</taxon>
        <taxon>Flavobacteriales</taxon>
        <taxon>Flavobacteriaceae</taxon>
        <taxon>Flavobacterium</taxon>
    </lineage>
</organism>
<evidence type="ECO:0000313" key="1">
    <source>
        <dbReference type="EMBL" id="MCC9020226.1"/>
    </source>
</evidence>
<dbReference type="EMBL" id="JAJJMN010000002">
    <property type="protein sequence ID" value="MCC9020226.1"/>
    <property type="molecule type" value="Genomic_DNA"/>
</dbReference>
<dbReference type="PROSITE" id="PS51257">
    <property type="entry name" value="PROKAR_LIPOPROTEIN"/>
    <property type="match status" value="1"/>
</dbReference>
<dbReference type="Proteomes" id="UP001430700">
    <property type="component" value="Unassembled WGS sequence"/>
</dbReference>
<dbReference type="RefSeq" id="WP_230001114.1">
    <property type="nucleotide sequence ID" value="NZ_JAJJMN010000002.1"/>
</dbReference>
<comment type="caution">
    <text evidence="1">The sequence shown here is derived from an EMBL/GenBank/DDBJ whole genome shotgun (WGS) entry which is preliminary data.</text>
</comment>
<reference evidence="1" key="1">
    <citation type="submission" date="2021-11" db="EMBL/GenBank/DDBJ databases">
        <title>Description of novel Flavobacterium species.</title>
        <authorList>
            <person name="Saticioglu I.B."/>
            <person name="Ay H."/>
            <person name="Altun S."/>
            <person name="Duman M."/>
        </authorList>
    </citation>
    <scope>NUCLEOTIDE SEQUENCE</scope>
    <source>
        <strain evidence="1">F-126</strain>
    </source>
</reference>
<evidence type="ECO:0000313" key="2">
    <source>
        <dbReference type="Proteomes" id="UP001430700"/>
    </source>
</evidence>
<protein>
    <recommendedName>
        <fullName evidence="3">TPM domain-containing protein</fullName>
    </recommendedName>
</protein>
<name>A0ABS8M7U1_9FLAO</name>
<sequence length="161" mass="18701">MIKLMFRVIPLIVFAMISSCQTENKDVSYKDLLNLNSTHEIKKSILTKTLNEVLNDTVNYSKYDYPILLIISEKLSTKYKVCVSKTDYNIFKSSRPDTFNKLIGYSIYKDIPVLLFGDSNKNVITLENIDFYNVLGKMPEYGRGNPPIIFEPRMKCYEEKL</sequence>
<keyword evidence="2" id="KW-1185">Reference proteome</keyword>
<gene>
    <name evidence="1" type="ORF">LNQ34_20880</name>
</gene>
<evidence type="ECO:0008006" key="3">
    <source>
        <dbReference type="Google" id="ProtNLM"/>
    </source>
</evidence>